<keyword evidence="9" id="KW-1185">Reference proteome</keyword>
<keyword evidence="4" id="KW-0274">FAD</keyword>
<dbReference type="Pfam" id="PF01565">
    <property type="entry name" value="FAD_binding_4"/>
    <property type="match status" value="1"/>
</dbReference>
<dbReference type="InterPro" id="IPR012951">
    <property type="entry name" value="BBE"/>
</dbReference>
<keyword evidence="5" id="KW-0560">Oxidoreductase</keyword>
<dbReference type="PROSITE" id="PS51387">
    <property type="entry name" value="FAD_PCMH"/>
    <property type="match status" value="1"/>
</dbReference>
<feature type="domain" description="FAD-binding PCMH-type" evidence="7">
    <location>
        <begin position="62"/>
        <end position="245"/>
    </location>
</feature>
<dbReference type="SUPFAM" id="SSF55103">
    <property type="entry name" value="FAD-linked oxidases, C-terminal domain"/>
    <property type="match status" value="1"/>
</dbReference>
<dbReference type="InterPro" id="IPR016164">
    <property type="entry name" value="FAD-linked_Oxase-like_C"/>
</dbReference>
<proteinExistence type="inferred from homology"/>
<evidence type="ECO:0000313" key="9">
    <source>
        <dbReference type="Proteomes" id="UP000184356"/>
    </source>
</evidence>
<dbReference type="AlphaFoldDB" id="A0A1L9TU16"/>
<dbReference type="Proteomes" id="UP000184356">
    <property type="component" value="Unassembled WGS sequence"/>
</dbReference>
<dbReference type="InterPro" id="IPR050416">
    <property type="entry name" value="FAD-linked_Oxidoreductase"/>
</dbReference>
<dbReference type="GeneID" id="63759811"/>
<dbReference type="InterPro" id="IPR036318">
    <property type="entry name" value="FAD-bd_PCMH-like_sf"/>
</dbReference>
<evidence type="ECO:0000256" key="6">
    <source>
        <dbReference type="SAM" id="SignalP"/>
    </source>
</evidence>
<gene>
    <name evidence="8" type="ORF">ASPSYDRAFT_197016</name>
</gene>
<dbReference type="Gene3D" id="3.30.465.10">
    <property type="match status" value="1"/>
</dbReference>
<dbReference type="InterPro" id="IPR016169">
    <property type="entry name" value="FAD-bd_PCMH_sub2"/>
</dbReference>
<comment type="similarity">
    <text evidence="2">Belongs to the oxygen-dependent FAD-linked oxidoreductase family.</text>
</comment>
<dbReference type="Pfam" id="PF08031">
    <property type="entry name" value="BBE"/>
    <property type="match status" value="1"/>
</dbReference>
<dbReference type="OrthoDB" id="415825at2759"/>
<evidence type="ECO:0000256" key="5">
    <source>
        <dbReference type="ARBA" id="ARBA00023002"/>
    </source>
</evidence>
<dbReference type="Gene3D" id="3.40.462.20">
    <property type="match status" value="1"/>
</dbReference>
<dbReference type="GO" id="GO:0071949">
    <property type="term" value="F:FAD binding"/>
    <property type="evidence" value="ECO:0007669"/>
    <property type="project" value="InterPro"/>
</dbReference>
<protein>
    <recommendedName>
        <fullName evidence="7">FAD-binding PCMH-type domain-containing protein</fullName>
    </recommendedName>
</protein>
<comment type="cofactor">
    <cofactor evidence="1">
        <name>FAD</name>
        <dbReference type="ChEBI" id="CHEBI:57692"/>
    </cofactor>
</comment>
<evidence type="ECO:0000256" key="1">
    <source>
        <dbReference type="ARBA" id="ARBA00001974"/>
    </source>
</evidence>
<name>A0A1L9TU16_9EURO</name>
<sequence>MHFPGIIVLAAFWLCQGCPAAARDAAVDITSILSRQDWSSQTEISIPGEREFANATTRWTEYRAPTYSAALSVASEEDLVTAVKLATAHNIPFLATGGRHGYVGTLGDLHNGLALDLSPLDSISIDASAGTLTVGPGVRVSEIYDPVFEAGYQIRNAIDYQCQQIETGICSCVGMIGLTLGAGIGRQQGTNGLVLDALLSARVVTASGEILEASETSNPDLFWAIRGAGQNFGIVSSATYQLHPLSGTFTSIDLAFPAHLNSPFFHALADFNLTEKWAIASYIFYDTATGETGLRASCVYHGPKNDAIPLLAPILGLGPREKNITELPWNRLTAEGSFGLDAKICTPGGQHELFAANLRYRNATAWVSMFNAMSDLFASTPGARQGTVLFEAWSNQAMKAVPDEETAYPWRDTQVYVSVQNAWTEGDDGARDAAAATGRAIREELAETSGYGGLAVYLNYAHGDETLEEVYSERKLPRLAELKRKYDPDNVFRYYHALPTVYP</sequence>
<evidence type="ECO:0000259" key="7">
    <source>
        <dbReference type="PROSITE" id="PS51387"/>
    </source>
</evidence>
<evidence type="ECO:0000256" key="4">
    <source>
        <dbReference type="ARBA" id="ARBA00022827"/>
    </source>
</evidence>
<dbReference type="GO" id="GO:0016491">
    <property type="term" value="F:oxidoreductase activity"/>
    <property type="evidence" value="ECO:0007669"/>
    <property type="project" value="UniProtKB-KW"/>
</dbReference>
<dbReference type="RefSeq" id="XP_040706766.1">
    <property type="nucleotide sequence ID" value="XM_040843738.1"/>
</dbReference>
<evidence type="ECO:0000256" key="3">
    <source>
        <dbReference type="ARBA" id="ARBA00022630"/>
    </source>
</evidence>
<keyword evidence="3" id="KW-0285">Flavoprotein</keyword>
<keyword evidence="6" id="KW-0732">Signal</keyword>
<dbReference type="InterPro" id="IPR006094">
    <property type="entry name" value="Oxid_FAD_bind_N"/>
</dbReference>
<dbReference type="PANTHER" id="PTHR42973">
    <property type="entry name" value="BINDING OXIDOREDUCTASE, PUTATIVE (AFU_ORTHOLOGUE AFUA_1G17690)-RELATED"/>
    <property type="match status" value="1"/>
</dbReference>
<dbReference type="VEuPathDB" id="FungiDB:ASPSYDRAFT_197016"/>
<reference evidence="9" key="1">
    <citation type="journal article" date="2017" name="Genome Biol.">
        <title>Comparative genomics reveals high biological diversity and specific adaptations in the industrially and medically important fungal genus Aspergillus.</title>
        <authorList>
            <person name="de Vries R.P."/>
            <person name="Riley R."/>
            <person name="Wiebenga A."/>
            <person name="Aguilar-Osorio G."/>
            <person name="Amillis S."/>
            <person name="Uchima C.A."/>
            <person name="Anderluh G."/>
            <person name="Asadollahi M."/>
            <person name="Askin M."/>
            <person name="Barry K."/>
            <person name="Battaglia E."/>
            <person name="Bayram O."/>
            <person name="Benocci T."/>
            <person name="Braus-Stromeyer S.A."/>
            <person name="Caldana C."/>
            <person name="Canovas D."/>
            <person name="Cerqueira G.C."/>
            <person name="Chen F."/>
            <person name="Chen W."/>
            <person name="Choi C."/>
            <person name="Clum A."/>
            <person name="Dos Santos R.A."/>
            <person name="Damasio A.R."/>
            <person name="Diallinas G."/>
            <person name="Emri T."/>
            <person name="Fekete E."/>
            <person name="Flipphi M."/>
            <person name="Freyberg S."/>
            <person name="Gallo A."/>
            <person name="Gournas C."/>
            <person name="Habgood R."/>
            <person name="Hainaut M."/>
            <person name="Harispe M.L."/>
            <person name="Henrissat B."/>
            <person name="Hilden K.S."/>
            <person name="Hope R."/>
            <person name="Hossain A."/>
            <person name="Karabika E."/>
            <person name="Karaffa L."/>
            <person name="Karanyi Z."/>
            <person name="Krasevec N."/>
            <person name="Kuo A."/>
            <person name="Kusch H."/>
            <person name="LaButti K."/>
            <person name="Lagendijk E.L."/>
            <person name="Lapidus A."/>
            <person name="Levasseur A."/>
            <person name="Lindquist E."/>
            <person name="Lipzen A."/>
            <person name="Logrieco A.F."/>
            <person name="MacCabe A."/>
            <person name="Maekelae M.R."/>
            <person name="Malavazi I."/>
            <person name="Melin P."/>
            <person name="Meyer V."/>
            <person name="Mielnichuk N."/>
            <person name="Miskei M."/>
            <person name="Molnar A.P."/>
            <person name="Mule G."/>
            <person name="Ngan C.Y."/>
            <person name="Orejas M."/>
            <person name="Orosz E."/>
            <person name="Ouedraogo J.P."/>
            <person name="Overkamp K.M."/>
            <person name="Park H.-S."/>
            <person name="Perrone G."/>
            <person name="Piumi F."/>
            <person name="Punt P.J."/>
            <person name="Ram A.F."/>
            <person name="Ramon A."/>
            <person name="Rauscher S."/>
            <person name="Record E."/>
            <person name="Riano-Pachon D.M."/>
            <person name="Robert V."/>
            <person name="Roehrig J."/>
            <person name="Ruller R."/>
            <person name="Salamov A."/>
            <person name="Salih N.S."/>
            <person name="Samson R.A."/>
            <person name="Sandor E."/>
            <person name="Sanguinetti M."/>
            <person name="Schuetze T."/>
            <person name="Sepcic K."/>
            <person name="Shelest E."/>
            <person name="Sherlock G."/>
            <person name="Sophianopoulou V."/>
            <person name="Squina F.M."/>
            <person name="Sun H."/>
            <person name="Susca A."/>
            <person name="Todd R.B."/>
            <person name="Tsang A."/>
            <person name="Unkles S.E."/>
            <person name="van de Wiele N."/>
            <person name="van Rossen-Uffink D."/>
            <person name="Oliveira J.V."/>
            <person name="Vesth T.C."/>
            <person name="Visser J."/>
            <person name="Yu J.-H."/>
            <person name="Zhou M."/>
            <person name="Andersen M.R."/>
            <person name="Archer D.B."/>
            <person name="Baker S.E."/>
            <person name="Benoit I."/>
            <person name="Brakhage A.A."/>
            <person name="Braus G.H."/>
            <person name="Fischer R."/>
            <person name="Frisvad J.C."/>
            <person name="Goldman G.H."/>
            <person name="Houbraken J."/>
            <person name="Oakley B."/>
            <person name="Pocsi I."/>
            <person name="Scazzocchio C."/>
            <person name="Seiboth B."/>
            <person name="vanKuyk P.A."/>
            <person name="Wortman J."/>
            <person name="Dyer P.S."/>
            <person name="Grigoriev I.V."/>
        </authorList>
    </citation>
    <scope>NUCLEOTIDE SEQUENCE [LARGE SCALE GENOMIC DNA]</scope>
    <source>
        <strain evidence="9">CBS 593.65</strain>
    </source>
</reference>
<dbReference type="EMBL" id="KV878583">
    <property type="protein sequence ID" value="OJJ62960.1"/>
    <property type="molecule type" value="Genomic_DNA"/>
</dbReference>
<feature type="signal peptide" evidence="6">
    <location>
        <begin position="1"/>
        <end position="17"/>
    </location>
</feature>
<organism evidence="8 9">
    <name type="scientific">Aspergillus sydowii CBS 593.65</name>
    <dbReference type="NCBI Taxonomy" id="1036612"/>
    <lineage>
        <taxon>Eukaryota</taxon>
        <taxon>Fungi</taxon>
        <taxon>Dikarya</taxon>
        <taxon>Ascomycota</taxon>
        <taxon>Pezizomycotina</taxon>
        <taxon>Eurotiomycetes</taxon>
        <taxon>Eurotiomycetidae</taxon>
        <taxon>Eurotiales</taxon>
        <taxon>Aspergillaceae</taxon>
        <taxon>Aspergillus</taxon>
        <taxon>Aspergillus subgen. Nidulantes</taxon>
    </lineage>
</organism>
<dbReference type="STRING" id="1036612.A0A1L9TU16"/>
<evidence type="ECO:0000313" key="8">
    <source>
        <dbReference type="EMBL" id="OJJ62960.1"/>
    </source>
</evidence>
<accession>A0A1L9TU16</accession>
<dbReference type="PANTHER" id="PTHR42973:SF9">
    <property type="entry name" value="FAD-BINDING PCMH-TYPE DOMAIN-CONTAINING PROTEIN-RELATED"/>
    <property type="match status" value="1"/>
</dbReference>
<dbReference type="InterPro" id="IPR016166">
    <property type="entry name" value="FAD-bd_PCMH"/>
</dbReference>
<feature type="chain" id="PRO_5012137652" description="FAD-binding PCMH-type domain-containing protein" evidence="6">
    <location>
        <begin position="18"/>
        <end position="503"/>
    </location>
</feature>
<evidence type="ECO:0000256" key="2">
    <source>
        <dbReference type="ARBA" id="ARBA00005466"/>
    </source>
</evidence>
<dbReference type="SUPFAM" id="SSF56176">
    <property type="entry name" value="FAD-binding/transporter-associated domain-like"/>
    <property type="match status" value="1"/>
</dbReference>